<feature type="region of interest" description="Disordered" evidence="1">
    <location>
        <begin position="1"/>
        <end position="60"/>
    </location>
</feature>
<evidence type="ECO:0000256" key="1">
    <source>
        <dbReference type="SAM" id="MobiDB-lite"/>
    </source>
</evidence>
<evidence type="ECO:0000313" key="2">
    <source>
        <dbReference type="EMBL" id="GBM49498.1"/>
    </source>
</evidence>
<comment type="caution">
    <text evidence="2">The sequence shown here is derived from an EMBL/GenBank/DDBJ whole genome shotgun (WGS) entry which is preliminary data.</text>
</comment>
<keyword evidence="3" id="KW-1185">Reference proteome</keyword>
<reference evidence="2 3" key="1">
    <citation type="journal article" date="2019" name="Sci. Rep.">
        <title>Orb-weaving spider Araneus ventricosus genome elucidates the spidroin gene catalogue.</title>
        <authorList>
            <person name="Kono N."/>
            <person name="Nakamura H."/>
            <person name="Ohtoshi R."/>
            <person name="Moran D.A.P."/>
            <person name="Shinohara A."/>
            <person name="Yoshida Y."/>
            <person name="Fujiwara M."/>
            <person name="Mori M."/>
            <person name="Tomita M."/>
            <person name="Arakawa K."/>
        </authorList>
    </citation>
    <scope>NUCLEOTIDE SEQUENCE [LARGE SCALE GENOMIC DNA]</scope>
</reference>
<evidence type="ECO:0000313" key="3">
    <source>
        <dbReference type="Proteomes" id="UP000499080"/>
    </source>
</evidence>
<accession>A0A4Y2GA70</accession>
<protein>
    <submittedName>
        <fullName evidence="2">Uncharacterized protein</fullName>
    </submittedName>
</protein>
<sequence length="125" mass="13430">MVQSFTNHTTGTEQPLKTPNFPPSPDNENGFLYSFRNDLRRDPHGSPGKPPVAPTPLPTPFLGWGTPLPIPLHSQEPAFDSALSGVECACAVDGAGSRAKAYVHQFTSTVLFLRPADDLGGRCSR</sequence>
<dbReference type="AlphaFoldDB" id="A0A4Y2GA70"/>
<dbReference type="OrthoDB" id="10470732at2759"/>
<feature type="compositionally biased region" description="Polar residues" evidence="1">
    <location>
        <begin position="1"/>
        <end position="17"/>
    </location>
</feature>
<proteinExistence type="predicted"/>
<organism evidence="2 3">
    <name type="scientific">Araneus ventricosus</name>
    <name type="common">Orbweaver spider</name>
    <name type="synonym">Epeira ventricosa</name>
    <dbReference type="NCBI Taxonomy" id="182803"/>
    <lineage>
        <taxon>Eukaryota</taxon>
        <taxon>Metazoa</taxon>
        <taxon>Ecdysozoa</taxon>
        <taxon>Arthropoda</taxon>
        <taxon>Chelicerata</taxon>
        <taxon>Arachnida</taxon>
        <taxon>Araneae</taxon>
        <taxon>Araneomorphae</taxon>
        <taxon>Entelegynae</taxon>
        <taxon>Araneoidea</taxon>
        <taxon>Araneidae</taxon>
        <taxon>Araneus</taxon>
    </lineage>
</organism>
<dbReference type="EMBL" id="BGPR01001259">
    <property type="protein sequence ID" value="GBM49498.1"/>
    <property type="molecule type" value="Genomic_DNA"/>
</dbReference>
<name>A0A4Y2GA70_ARAVE</name>
<gene>
    <name evidence="2" type="ORF">AVEN_107458_1</name>
</gene>
<dbReference type="Proteomes" id="UP000499080">
    <property type="component" value="Unassembled WGS sequence"/>
</dbReference>
<feature type="compositionally biased region" description="Pro residues" evidence="1">
    <location>
        <begin position="48"/>
        <end position="59"/>
    </location>
</feature>